<evidence type="ECO:0000313" key="4">
    <source>
        <dbReference type="Proteomes" id="UP000320762"/>
    </source>
</evidence>
<dbReference type="PANTHER" id="PTHR38248">
    <property type="entry name" value="FUNK1 6"/>
    <property type="match status" value="1"/>
</dbReference>
<keyword evidence="4" id="KW-1185">Reference proteome</keyword>
<dbReference type="Gene3D" id="1.10.510.10">
    <property type="entry name" value="Transferase(Phosphotransferase) domain 1"/>
    <property type="match status" value="1"/>
</dbReference>
<reference evidence="3 4" key="1">
    <citation type="journal article" date="2019" name="New Phytol.">
        <title>Comparative genomics reveals unique wood-decay strategies and fruiting body development in the Schizophyllaceae.</title>
        <authorList>
            <person name="Almasi E."/>
            <person name="Sahu N."/>
            <person name="Krizsan K."/>
            <person name="Balint B."/>
            <person name="Kovacs G.M."/>
            <person name="Kiss B."/>
            <person name="Cseklye J."/>
            <person name="Drula E."/>
            <person name="Henrissat B."/>
            <person name="Nagy I."/>
            <person name="Chovatia M."/>
            <person name="Adam C."/>
            <person name="LaButti K."/>
            <person name="Lipzen A."/>
            <person name="Riley R."/>
            <person name="Grigoriev I.V."/>
            <person name="Nagy L.G."/>
        </authorList>
    </citation>
    <scope>NUCLEOTIDE SEQUENCE [LARGE SCALE GENOMIC DNA]</scope>
    <source>
        <strain evidence="3 4">NL-1724</strain>
    </source>
</reference>
<dbReference type="PANTHER" id="PTHR38248:SF2">
    <property type="entry name" value="FUNK1 11"/>
    <property type="match status" value="1"/>
</dbReference>
<evidence type="ECO:0000313" key="3">
    <source>
        <dbReference type="EMBL" id="TRM66969.1"/>
    </source>
</evidence>
<dbReference type="EMBL" id="VDMD01000003">
    <property type="protein sequence ID" value="TRM66969.1"/>
    <property type="molecule type" value="Genomic_DNA"/>
</dbReference>
<dbReference type="STRING" id="97359.A0A550CQE9"/>
<feature type="compositionally biased region" description="Basic and acidic residues" evidence="1">
    <location>
        <begin position="853"/>
        <end position="871"/>
    </location>
</feature>
<dbReference type="Proteomes" id="UP000320762">
    <property type="component" value="Unassembled WGS sequence"/>
</dbReference>
<proteinExistence type="predicted"/>
<feature type="compositionally biased region" description="Basic residues" evidence="1">
    <location>
        <begin position="885"/>
        <end position="898"/>
    </location>
</feature>
<accession>A0A550CQE9</accession>
<dbReference type="SUPFAM" id="SSF56112">
    <property type="entry name" value="Protein kinase-like (PK-like)"/>
    <property type="match status" value="1"/>
</dbReference>
<evidence type="ECO:0000256" key="1">
    <source>
        <dbReference type="SAM" id="MobiDB-lite"/>
    </source>
</evidence>
<comment type="caution">
    <text evidence="3">The sequence shown here is derived from an EMBL/GenBank/DDBJ whole genome shotgun (WGS) entry which is preliminary data.</text>
</comment>
<feature type="domain" description="Fungal-type protein kinase" evidence="2">
    <location>
        <begin position="186"/>
        <end position="379"/>
    </location>
</feature>
<gene>
    <name evidence="3" type="ORF">BD626DRAFT_535003</name>
</gene>
<dbReference type="AlphaFoldDB" id="A0A550CQE9"/>
<dbReference type="OrthoDB" id="312874at2759"/>
<organism evidence="3 4">
    <name type="scientific">Schizophyllum amplum</name>
    <dbReference type="NCBI Taxonomy" id="97359"/>
    <lineage>
        <taxon>Eukaryota</taxon>
        <taxon>Fungi</taxon>
        <taxon>Dikarya</taxon>
        <taxon>Basidiomycota</taxon>
        <taxon>Agaricomycotina</taxon>
        <taxon>Agaricomycetes</taxon>
        <taxon>Agaricomycetidae</taxon>
        <taxon>Agaricales</taxon>
        <taxon>Schizophyllaceae</taxon>
        <taxon>Schizophyllum</taxon>
    </lineage>
</organism>
<dbReference type="Pfam" id="PF17667">
    <property type="entry name" value="Pkinase_fungal"/>
    <property type="match status" value="2"/>
</dbReference>
<name>A0A550CQE9_9AGAR</name>
<sequence>MSHHPVSESSPYKPTAACQDPIYLRGDMTTSRNLFVDDIGSVPQIPVSDFLAHFMPPVKLDKDELDAVFDKLCEEWRPTDGVSLDTIVEKEILSDKWQTAFAPYDKKLGVWSDYAKEPKDRPGKEKIVYADLDDICEQIVACCKEVKADLKQATRLISNDERLLRGPKSNSAPLDAVHLFLDERGNVAMDVHDCVCNSEFRKATTSKDTLDNNRKTIWGMHHVMRTDARRRFTTGMSFSNTGVRLWHYNREVIVVSAPFDFNKNCAVLIEVYVRLAFATMTELGYDPTMEILPLPAGHADKQTDDNGGRQFRIRVGDTDYITVETLADHGPEEGFGRCTRVFAAYKEHGKHDELFAIKDCWVDATRKTEYEILKLIKAAIVAYDWDNNCGPPIANAKDLVDYDGPPIDPRYKTLTLEERIEFFVSIVDGLKVSIDDLGGVEDDTQEVIARGYKFSDKREMYAVGVNAIPLSSKQSTRASIWHGTVGVEAILAQPQEKLGRFFRPIVPRAHHRLVMEMGTPLSEIQDAATAFGLVSDASYAVFMLHCIDWLHRDISADNILQTASGRGVLADLEYAKLASDPLTRSFRTGTPDFIAVEVAMCSYLSAEDDESNPFDHEAEPETDDTALSWRFRDIHDLESLWWLCLWLLFRSSTNLDTPTSYSLTKQTAECIKIFPGILKLTKERRELLMRSNVLNKALLLLPPAWKDAMRRSLSVVRHLLCEGYGAEKTGKALHPGFWWMVHDMALAGKSIQGKLVRISQQQVDQMKEQDAKRVTAEAAAGFNAEVAAAQAESRSAISTDTQQGDVKMAEAHATASAQTTTSSGVPATPSRKRKASAEESLGERQGSPPACDGEPREEAMERQVKRQRQAEPPRLPARTTPRTKDPRRRKLTKPKSKE</sequence>
<dbReference type="InterPro" id="IPR011009">
    <property type="entry name" value="Kinase-like_dom_sf"/>
</dbReference>
<feature type="compositionally biased region" description="Low complexity" evidence="1">
    <location>
        <begin position="811"/>
        <end position="823"/>
    </location>
</feature>
<feature type="region of interest" description="Disordered" evidence="1">
    <location>
        <begin position="793"/>
        <end position="898"/>
    </location>
</feature>
<evidence type="ECO:0000259" key="2">
    <source>
        <dbReference type="Pfam" id="PF17667"/>
    </source>
</evidence>
<feature type="domain" description="Fungal-type protein kinase" evidence="2">
    <location>
        <begin position="438"/>
        <end position="647"/>
    </location>
</feature>
<protein>
    <recommendedName>
        <fullName evidence="2">Fungal-type protein kinase domain-containing protein</fullName>
    </recommendedName>
</protein>
<dbReference type="InterPro" id="IPR040976">
    <property type="entry name" value="Pkinase_fungal"/>
</dbReference>